<dbReference type="Pfam" id="PF00172">
    <property type="entry name" value="Zn_clus"/>
    <property type="match status" value="1"/>
</dbReference>
<dbReference type="AlphaFoldDB" id="A0A9P4U9U6"/>
<keyword evidence="2" id="KW-0479">Metal-binding</keyword>
<reference evidence="8" key="1">
    <citation type="journal article" date="2020" name="Stud. Mycol.">
        <title>101 Dothideomycetes genomes: a test case for predicting lifestyles and emergence of pathogens.</title>
        <authorList>
            <person name="Haridas S."/>
            <person name="Albert R."/>
            <person name="Binder M."/>
            <person name="Bloem J."/>
            <person name="Labutti K."/>
            <person name="Salamov A."/>
            <person name="Andreopoulos B."/>
            <person name="Baker S."/>
            <person name="Barry K."/>
            <person name="Bills G."/>
            <person name="Bluhm B."/>
            <person name="Cannon C."/>
            <person name="Castanera R."/>
            <person name="Culley D."/>
            <person name="Daum C."/>
            <person name="Ezra D."/>
            <person name="Gonzalez J."/>
            <person name="Henrissat B."/>
            <person name="Kuo A."/>
            <person name="Liang C."/>
            <person name="Lipzen A."/>
            <person name="Lutzoni F."/>
            <person name="Magnuson J."/>
            <person name="Mondo S."/>
            <person name="Nolan M."/>
            <person name="Ohm R."/>
            <person name="Pangilinan J."/>
            <person name="Park H.-J."/>
            <person name="Ramirez L."/>
            <person name="Alfaro M."/>
            <person name="Sun H."/>
            <person name="Tritt A."/>
            <person name="Yoshinaga Y."/>
            <person name="Zwiers L.-H."/>
            <person name="Turgeon B."/>
            <person name="Goodwin S."/>
            <person name="Spatafora J."/>
            <person name="Crous P."/>
            <person name="Grigoriev I."/>
        </authorList>
    </citation>
    <scope>NUCLEOTIDE SEQUENCE</scope>
    <source>
        <strain evidence="8">CBS 690.94</strain>
    </source>
</reference>
<gene>
    <name evidence="8" type="ORF">P171DRAFT_474863</name>
</gene>
<evidence type="ECO:0000256" key="5">
    <source>
        <dbReference type="ARBA" id="ARBA00023242"/>
    </source>
</evidence>
<keyword evidence="5" id="KW-0539">Nucleus</keyword>
<sequence>MAAQAQGVPTGPTPPIVACLRCREQKLKCGRELPSCERCRKQDAACTYPPPPDRKRIAAEKNNRAKASQLNSAKHNHERDSSSTDTSAAKKRRLSHDTTGPFSCLAEPEAADLPSTEIGLLLQEVYFKRIYHAHLMFHKTVGFQVYMLNKMPDYLQRAKFAHAALFLQEIDPQYQRYVQAYPMQTLYERSWSWAHAASVQVLSHVDEPSVLKIQTLQVLQQFYWARGEIVRAKVHGTLAYRLSQLLGYDKLYENEDPTLMNPSLKFDREIRRRSFWASFASMCLHSEEVPRIHESAAGLPLPAKFGPGGSIQGVELIHGQKMTREWKLHEYSTRDGTETSSLMAELMKLLGIWARTRALVLEIRDRPNSHGVEELQSIEESLDEVEPSMRFPVGHIFAKARSYDESPEFLICVCSVYYLARIIVESSKYQMMSNPASRTLERTSGIEISPEARIIEESLKFTGLLRQLLDNGQDITRLWHVTGYAAFIVARVMLFCHANHQSDGLVLSPLQAFDLDSEGVKTCQTVLEVLGIYWKPLKSLHPKLANLNATIEVARSMSADSFAMLTLPWDYINFLSDGEPISDAGN</sequence>
<keyword evidence="4" id="KW-0804">Transcription</keyword>
<dbReference type="EMBL" id="MU001504">
    <property type="protein sequence ID" value="KAF2442520.1"/>
    <property type="molecule type" value="Genomic_DNA"/>
</dbReference>
<evidence type="ECO:0000256" key="4">
    <source>
        <dbReference type="ARBA" id="ARBA00023163"/>
    </source>
</evidence>
<dbReference type="SUPFAM" id="SSF57701">
    <property type="entry name" value="Zn2/Cys6 DNA-binding domain"/>
    <property type="match status" value="1"/>
</dbReference>
<dbReference type="SMART" id="SM00066">
    <property type="entry name" value="GAL4"/>
    <property type="match status" value="1"/>
</dbReference>
<dbReference type="InterPro" id="IPR036864">
    <property type="entry name" value="Zn2-C6_fun-type_DNA-bd_sf"/>
</dbReference>
<dbReference type="CDD" id="cd12148">
    <property type="entry name" value="fungal_TF_MHR"/>
    <property type="match status" value="1"/>
</dbReference>
<dbReference type="InterPro" id="IPR001138">
    <property type="entry name" value="Zn2Cys6_DnaBD"/>
</dbReference>
<evidence type="ECO:0000313" key="9">
    <source>
        <dbReference type="Proteomes" id="UP000799764"/>
    </source>
</evidence>
<dbReference type="Proteomes" id="UP000799764">
    <property type="component" value="Unassembled WGS sequence"/>
</dbReference>
<feature type="domain" description="Zn(2)-C6 fungal-type" evidence="7">
    <location>
        <begin position="18"/>
        <end position="48"/>
    </location>
</feature>
<dbReference type="CDD" id="cd00067">
    <property type="entry name" value="GAL4"/>
    <property type="match status" value="1"/>
</dbReference>
<dbReference type="InterPro" id="IPR050815">
    <property type="entry name" value="TF_fung"/>
</dbReference>
<evidence type="ECO:0000259" key="7">
    <source>
        <dbReference type="PROSITE" id="PS50048"/>
    </source>
</evidence>
<dbReference type="Gene3D" id="4.10.240.10">
    <property type="entry name" value="Zn(2)-C6 fungal-type DNA-binding domain"/>
    <property type="match status" value="1"/>
</dbReference>
<evidence type="ECO:0000256" key="3">
    <source>
        <dbReference type="ARBA" id="ARBA00023015"/>
    </source>
</evidence>
<dbReference type="PANTHER" id="PTHR47338:SF5">
    <property type="entry name" value="ZN(II)2CYS6 TRANSCRIPTION FACTOR (EUROFUNG)"/>
    <property type="match status" value="1"/>
</dbReference>
<organism evidence="8 9">
    <name type="scientific">Karstenula rhodostoma CBS 690.94</name>
    <dbReference type="NCBI Taxonomy" id="1392251"/>
    <lineage>
        <taxon>Eukaryota</taxon>
        <taxon>Fungi</taxon>
        <taxon>Dikarya</taxon>
        <taxon>Ascomycota</taxon>
        <taxon>Pezizomycotina</taxon>
        <taxon>Dothideomycetes</taxon>
        <taxon>Pleosporomycetidae</taxon>
        <taxon>Pleosporales</taxon>
        <taxon>Massarineae</taxon>
        <taxon>Didymosphaeriaceae</taxon>
        <taxon>Karstenula</taxon>
    </lineage>
</organism>
<evidence type="ECO:0000313" key="8">
    <source>
        <dbReference type="EMBL" id="KAF2442520.1"/>
    </source>
</evidence>
<dbReference type="GO" id="GO:0005634">
    <property type="term" value="C:nucleus"/>
    <property type="evidence" value="ECO:0007669"/>
    <property type="project" value="UniProtKB-SubCell"/>
</dbReference>
<evidence type="ECO:0000256" key="2">
    <source>
        <dbReference type="ARBA" id="ARBA00022723"/>
    </source>
</evidence>
<keyword evidence="9" id="KW-1185">Reference proteome</keyword>
<feature type="compositionally biased region" description="Basic and acidic residues" evidence="6">
    <location>
        <begin position="52"/>
        <end position="63"/>
    </location>
</feature>
<keyword evidence="3" id="KW-0805">Transcription regulation</keyword>
<comment type="subcellular location">
    <subcellularLocation>
        <location evidence="1">Nucleus</location>
    </subcellularLocation>
</comment>
<dbReference type="PROSITE" id="PS50048">
    <property type="entry name" value="ZN2_CY6_FUNGAL_2"/>
    <property type="match status" value="1"/>
</dbReference>
<dbReference type="PROSITE" id="PS00463">
    <property type="entry name" value="ZN2_CY6_FUNGAL_1"/>
    <property type="match status" value="1"/>
</dbReference>
<dbReference type="GO" id="GO:0000981">
    <property type="term" value="F:DNA-binding transcription factor activity, RNA polymerase II-specific"/>
    <property type="evidence" value="ECO:0007669"/>
    <property type="project" value="InterPro"/>
</dbReference>
<evidence type="ECO:0000256" key="1">
    <source>
        <dbReference type="ARBA" id="ARBA00004123"/>
    </source>
</evidence>
<dbReference type="OrthoDB" id="309640at2759"/>
<dbReference type="PANTHER" id="PTHR47338">
    <property type="entry name" value="ZN(II)2CYS6 TRANSCRIPTION FACTOR (EUROFUNG)-RELATED"/>
    <property type="match status" value="1"/>
</dbReference>
<name>A0A9P4U9U6_9PLEO</name>
<accession>A0A9P4U9U6</accession>
<evidence type="ECO:0000256" key="6">
    <source>
        <dbReference type="SAM" id="MobiDB-lite"/>
    </source>
</evidence>
<comment type="caution">
    <text evidence="8">The sequence shown here is derived from an EMBL/GenBank/DDBJ whole genome shotgun (WGS) entry which is preliminary data.</text>
</comment>
<feature type="region of interest" description="Disordered" evidence="6">
    <location>
        <begin position="43"/>
        <end position="103"/>
    </location>
</feature>
<proteinExistence type="predicted"/>
<protein>
    <recommendedName>
        <fullName evidence="7">Zn(2)-C6 fungal-type domain-containing protein</fullName>
    </recommendedName>
</protein>
<dbReference type="GO" id="GO:0008270">
    <property type="term" value="F:zinc ion binding"/>
    <property type="evidence" value="ECO:0007669"/>
    <property type="project" value="InterPro"/>
</dbReference>